<dbReference type="WBParaSite" id="Hba_15945">
    <property type="protein sequence ID" value="Hba_15945"/>
    <property type="gene ID" value="Hba_15945"/>
</dbReference>
<sequence>MNTKTAMKIVNACVIRCSRADRRRRIPIVLNHLRYDVGQKMASASRKPLCGESYNECIQSAKNYSIITGSATMNVMNTLLFNSEKHLVVPNNYVKLFV</sequence>
<accession>A0A1I7XF37</accession>
<evidence type="ECO:0000313" key="2">
    <source>
        <dbReference type="WBParaSite" id="Hba_15945"/>
    </source>
</evidence>
<evidence type="ECO:0000313" key="1">
    <source>
        <dbReference type="Proteomes" id="UP000095283"/>
    </source>
</evidence>
<name>A0A1I7XF37_HETBA</name>
<organism evidence="1 2">
    <name type="scientific">Heterorhabditis bacteriophora</name>
    <name type="common">Entomopathogenic nematode worm</name>
    <dbReference type="NCBI Taxonomy" id="37862"/>
    <lineage>
        <taxon>Eukaryota</taxon>
        <taxon>Metazoa</taxon>
        <taxon>Ecdysozoa</taxon>
        <taxon>Nematoda</taxon>
        <taxon>Chromadorea</taxon>
        <taxon>Rhabditida</taxon>
        <taxon>Rhabditina</taxon>
        <taxon>Rhabditomorpha</taxon>
        <taxon>Strongyloidea</taxon>
        <taxon>Heterorhabditidae</taxon>
        <taxon>Heterorhabditis</taxon>
    </lineage>
</organism>
<dbReference type="Proteomes" id="UP000095283">
    <property type="component" value="Unplaced"/>
</dbReference>
<proteinExistence type="predicted"/>
<protein>
    <submittedName>
        <fullName evidence="2">Phage protein</fullName>
    </submittedName>
</protein>
<reference evidence="2" key="1">
    <citation type="submission" date="2016-11" db="UniProtKB">
        <authorList>
            <consortium name="WormBaseParasite"/>
        </authorList>
    </citation>
    <scope>IDENTIFICATION</scope>
</reference>
<dbReference type="AlphaFoldDB" id="A0A1I7XF37"/>
<keyword evidence="1" id="KW-1185">Reference proteome</keyword>